<accession>X0UI57</accession>
<organism evidence="1">
    <name type="scientific">marine sediment metagenome</name>
    <dbReference type="NCBI Taxonomy" id="412755"/>
    <lineage>
        <taxon>unclassified sequences</taxon>
        <taxon>metagenomes</taxon>
        <taxon>ecological metagenomes</taxon>
    </lineage>
</organism>
<sequence length="78" mass="9321">MSENDIEIGKRLMHLRNSIKEQVDKIDEDVYADSIISLNLRMADEKFGRMVKDNFIDEFDLEKHGWKKNSDKHNRIKK</sequence>
<comment type="caution">
    <text evidence="1">The sequence shown here is derived from an EMBL/GenBank/DDBJ whole genome shotgun (WGS) entry which is preliminary data.</text>
</comment>
<gene>
    <name evidence="1" type="ORF">S01H1_38465</name>
</gene>
<proteinExistence type="predicted"/>
<evidence type="ECO:0000313" key="1">
    <source>
        <dbReference type="EMBL" id="GAG05295.1"/>
    </source>
</evidence>
<reference evidence="1" key="1">
    <citation type="journal article" date="2014" name="Front. Microbiol.">
        <title>High frequency of phylogenetically diverse reductive dehalogenase-homologous genes in deep subseafloor sedimentary metagenomes.</title>
        <authorList>
            <person name="Kawai M."/>
            <person name="Futagami T."/>
            <person name="Toyoda A."/>
            <person name="Takaki Y."/>
            <person name="Nishi S."/>
            <person name="Hori S."/>
            <person name="Arai W."/>
            <person name="Tsubouchi T."/>
            <person name="Morono Y."/>
            <person name="Uchiyama I."/>
            <person name="Ito T."/>
            <person name="Fujiyama A."/>
            <person name="Inagaki F."/>
            <person name="Takami H."/>
        </authorList>
    </citation>
    <scope>NUCLEOTIDE SEQUENCE</scope>
    <source>
        <strain evidence="1">Expedition CK06-06</strain>
    </source>
</reference>
<dbReference type="EMBL" id="BARS01024216">
    <property type="protein sequence ID" value="GAG05295.1"/>
    <property type="molecule type" value="Genomic_DNA"/>
</dbReference>
<protein>
    <submittedName>
        <fullName evidence="1">Uncharacterized protein</fullName>
    </submittedName>
</protein>
<dbReference type="AlphaFoldDB" id="X0UI57"/>
<name>X0UI57_9ZZZZ</name>